<proteinExistence type="predicted"/>
<evidence type="ECO:0000313" key="2">
    <source>
        <dbReference type="EMBL" id="GAP43113.1"/>
    </source>
</evidence>
<dbReference type="InterPro" id="IPR045509">
    <property type="entry name" value="HD_assoc_2"/>
</dbReference>
<dbReference type="Gene3D" id="1.10.3210.10">
    <property type="entry name" value="Hypothetical protein af1432"/>
    <property type="match status" value="1"/>
</dbReference>
<dbReference type="PANTHER" id="PTHR11373:SF4">
    <property type="entry name" value="DEOXYNUCLEOSIDE TRIPHOSPHATE TRIPHOSPHOHYDROLASE SAMHD1"/>
    <property type="match status" value="1"/>
</dbReference>
<name>A0A0S7C1U4_9BACT</name>
<dbReference type="PANTHER" id="PTHR11373">
    <property type="entry name" value="DEOXYNUCLEOSIDE TRIPHOSPHATE TRIPHOSPHOHYDROLASE"/>
    <property type="match status" value="1"/>
</dbReference>
<keyword evidence="3" id="KW-1185">Reference proteome</keyword>
<evidence type="ECO:0000313" key="3">
    <source>
        <dbReference type="Proteomes" id="UP000053091"/>
    </source>
</evidence>
<dbReference type="GO" id="GO:0006203">
    <property type="term" value="P:dGTP catabolic process"/>
    <property type="evidence" value="ECO:0007669"/>
    <property type="project" value="TreeGrafter"/>
</dbReference>
<gene>
    <name evidence="2" type="ORF">TBC1_111255</name>
</gene>
<dbReference type="SUPFAM" id="SSF109604">
    <property type="entry name" value="HD-domain/PDEase-like"/>
    <property type="match status" value="1"/>
</dbReference>
<accession>A0A0S7C1U4</accession>
<dbReference type="Pfam" id="PF01966">
    <property type="entry name" value="HD"/>
    <property type="match status" value="1"/>
</dbReference>
<dbReference type="Pfam" id="PF19276">
    <property type="entry name" value="HD_assoc_2"/>
    <property type="match status" value="1"/>
</dbReference>
<dbReference type="RefSeq" id="WP_062039864.1">
    <property type="nucleotide sequence ID" value="NZ_DF968182.1"/>
</dbReference>
<dbReference type="InterPro" id="IPR006674">
    <property type="entry name" value="HD_domain"/>
</dbReference>
<sequence>MNQAARNKRKIVNDPVHGFVTICSELLFDLIEHPVFQRLRRIRQLGMTSYVYPGALHTRFHHAIGAMHLMQETIDTLRLKGFEITREEAEATLAAILLHDIGHGPYSHALEHSIVSGMGHEELSLLLMHRLNREFQGRLGMAIEVFTNNYPKHFLHQLVSSQLDMDRLDYLKRDSFYTGVSEGVINTDRIIKMLTVHNDELMIEDKGIYSIEKFIVARRLMYWQVYYHKTVVSAENMLINLLKRAKFLAESGEKIFSTPALELFLQHRFSREDFAVDENLVEKFALLDDYDIFSAIKVWMEHSDFLLSMLSRSLVNRQLFRAEFSDHPMNEVRVGALRNAIQRKWPQAGPGAEAYLLTTGTITNNAYIPEHDKIYLLYRDGKVSDIAEASDQLNISVLTSAVSKHFIIYPKTIPEF</sequence>
<dbReference type="Proteomes" id="UP000053091">
    <property type="component" value="Unassembled WGS sequence"/>
</dbReference>
<dbReference type="InterPro" id="IPR003607">
    <property type="entry name" value="HD/PDEase_dom"/>
</dbReference>
<reference evidence="2" key="1">
    <citation type="journal article" date="2015" name="Genome Announc.">
        <title>Draft Genome Sequence of Bacteroidales Strain TBC1, a Novel Isolate from a Methanogenic Wastewater Treatment System.</title>
        <authorList>
            <person name="Tourlousse D.M."/>
            <person name="Matsuura N."/>
            <person name="Sun L."/>
            <person name="Toyonaga M."/>
            <person name="Kuroda K."/>
            <person name="Ohashi A."/>
            <person name="Cruz R."/>
            <person name="Yamaguchi T."/>
            <person name="Sekiguchi Y."/>
        </authorList>
    </citation>
    <scope>NUCLEOTIDE SEQUENCE [LARGE SCALE GENOMIC DNA]</scope>
    <source>
        <strain evidence="2">TBC1</strain>
    </source>
</reference>
<dbReference type="SMART" id="SM00471">
    <property type="entry name" value="HDc"/>
    <property type="match status" value="1"/>
</dbReference>
<dbReference type="InterPro" id="IPR050135">
    <property type="entry name" value="dGTPase-like"/>
</dbReference>
<dbReference type="GO" id="GO:0008832">
    <property type="term" value="F:dGTPase activity"/>
    <property type="evidence" value="ECO:0007669"/>
    <property type="project" value="TreeGrafter"/>
</dbReference>
<dbReference type="PATRIC" id="fig|1678841.3.peg.1424"/>
<protein>
    <submittedName>
        <fullName evidence="2">HD superfamily phosphohydrolase</fullName>
    </submittedName>
</protein>
<dbReference type="EMBL" id="DF968182">
    <property type="protein sequence ID" value="GAP43113.1"/>
    <property type="molecule type" value="Genomic_DNA"/>
</dbReference>
<dbReference type="AlphaFoldDB" id="A0A0S7C1U4"/>
<keyword evidence="2" id="KW-0378">Hydrolase</keyword>
<dbReference type="CDD" id="cd00077">
    <property type="entry name" value="HDc"/>
    <property type="match status" value="1"/>
</dbReference>
<organism evidence="2">
    <name type="scientific">Lentimicrobium saccharophilum</name>
    <dbReference type="NCBI Taxonomy" id="1678841"/>
    <lineage>
        <taxon>Bacteria</taxon>
        <taxon>Pseudomonadati</taxon>
        <taxon>Bacteroidota</taxon>
        <taxon>Bacteroidia</taxon>
        <taxon>Bacteroidales</taxon>
        <taxon>Lentimicrobiaceae</taxon>
        <taxon>Lentimicrobium</taxon>
    </lineage>
</organism>
<feature type="domain" description="HD/PDEase" evidence="1">
    <location>
        <begin position="55"/>
        <end position="180"/>
    </location>
</feature>
<dbReference type="OrthoDB" id="9803619at2"/>
<evidence type="ECO:0000259" key="1">
    <source>
        <dbReference type="SMART" id="SM00471"/>
    </source>
</evidence>
<dbReference type="STRING" id="1678841.TBC1_111255"/>